<dbReference type="AlphaFoldDB" id="A0A0F7PDB8"/>
<reference evidence="3 4" key="3">
    <citation type="journal article" date="2016" name="Stand. Genomic Sci.">
        <title>Complete genome sequence of 'Halanaeroarchaeum sulfurireducens' M27-SA2, a sulfur-reducing and acetate-oxidizing haloarchaeon from the deep-sea hypersaline anoxic lake Medee.</title>
        <authorList>
            <person name="Messina E."/>
            <person name="Sorokin D.Y."/>
            <person name="Kublanov I.V."/>
            <person name="Toshchakov S."/>
            <person name="Lopatina A."/>
            <person name="Arcadi E."/>
            <person name="Smedile F."/>
            <person name="La Spada G."/>
            <person name="La Cono V."/>
            <person name="Yakimov M.M."/>
        </authorList>
    </citation>
    <scope>NUCLEOTIDE SEQUENCE [LARGE SCALE GENOMIC DNA]</scope>
    <source>
        <strain evidence="3 4">M27-SA2</strain>
    </source>
</reference>
<dbReference type="KEGG" id="hsf:HLASA_0857"/>
<proteinExistence type="predicted"/>
<evidence type="ECO:0000313" key="5">
    <source>
        <dbReference type="Proteomes" id="UP000069906"/>
    </source>
</evidence>
<dbReference type="Proteomes" id="UP000060390">
    <property type="component" value="Chromosome"/>
</dbReference>
<dbReference type="EMBL" id="CP008874">
    <property type="protein sequence ID" value="AKH97353.1"/>
    <property type="molecule type" value="Genomic_DNA"/>
</dbReference>
<sequence>MSGRRRRIASLFVAGLLVSLAIGSGIGPAAPVGTAEAQSVVDCSWYDSTLWGYTMMMTRTAVGADTGCRLVQSDPDDAAMADVYAGARTIHESQTTALAVVDNRLTDARSPAMTEAKIAMVHAHSAGKNETEATRAAHAAIEEYYSPIVANLNALWGQKVGYWNYSAHAEIQSSGSFGAWVGGESMPLTVTDGTYHPTLVNRSLTLPNGSEVPTVAIHGTLDGSAYDLHYSGDAYLSGDNATAHPDAVGNEVVYSHLTEQTYHVLLEVPSQTQEDWAYDRLSDIVPTTGVSEPSDTLHYYHDSVYAEIEQLQANVDPLVNATYQQYDPDEIDTTDVLSPTELASRAATEYNSTGYYAFLASQFAMMGYAGNLPTSHVVEYNGTTYNGSVFYTGDDLSGLETGRLYDPADYAGAFVMAYQDGTESATLDLEGPFTIVEMIDTRTGETVSNATMAEYTYETTNATELLAELERLVDAREEIVAEDTPASGGGLFDGLDSFLDSLLSGTPTRLLLLAGAVVGIVLLGEG</sequence>
<evidence type="ECO:0000313" key="4">
    <source>
        <dbReference type="Proteomes" id="UP000060390"/>
    </source>
</evidence>
<evidence type="ECO:0000259" key="1">
    <source>
        <dbReference type="Pfam" id="PF26255"/>
    </source>
</evidence>
<dbReference type="Pfam" id="PF26255">
    <property type="entry name" value="Viral_env_HRPV"/>
    <property type="match status" value="1"/>
</dbReference>
<dbReference type="RefSeq" id="WP_050048125.1">
    <property type="nucleotide sequence ID" value="NZ_CP008874.1"/>
</dbReference>
<dbReference type="KEGG" id="hsu:HLASF_0860"/>
<gene>
    <name evidence="3" type="ORF">HLASA_0857</name>
    <name evidence="2" type="ORF">HLASF_0860</name>
</gene>
<dbReference type="HOGENOM" id="CLU_517428_0_0_2"/>
<reference evidence="4" key="2">
    <citation type="submission" date="2015-05" db="EMBL/GenBank/DDBJ databases">
        <title>Complete genome sequence of Halanaeroarchaeum sulfurireducens type strain M27-SA2, a sulfate-reducer haloarchaeon from marine anoxic lake Medee.</title>
        <authorList>
            <person name="Messina E."/>
            <person name="Kublanov I.V."/>
            <person name="Toshchakov S."/>
            <person name="Arcadi E."/>
            <person name="La Spada G."/>
            <person name="La Cono V."/>
            <person name="Yakimov M.M."/>
        </authorList>
    </citation>
    <scope>NUCLEOTIDE SEQUENCE [LARGE SCALE GENOMIC DNA]</scope>
    <source>
        <strain evidence="4">M27-SA2</strain>
    </source>
</reference>
<dbReference type="EMBL" id="CP011564">
    <property type="protein sequence ID" value="ALG81755.1"/>
    <property type="molecule type" value="Genomic_DNA"/>
</dbReference>
<dbReference type="Proteomes" id="UP000069906">
    <property type="component" value="Chromosome"/>
</dbReference>
<name>A0A0F7PDB8_9EURY</name>
<protein>
    <recommendedName>
        <fullName evidence="1">Envelope protein N-terminal domain-containing protein</fullName>
    </recommendedName>
</protein>
<dbReference type="GeneID" id="26010216"/>
<organism evidence="2 5">
    <name type="scientific">Halanaeroarchaeum sulfurireducens</name>
    <dbReference type="NCBI Taxonomy" id="1604004"/>
    <lineage>
        <taxon>Archaea</taxon>
        <taxon>Methanobacteriati</taxon>
        <taxon>Methanobacteriota</taxon>
        <taxon>Stenosarchaea group</taxon>
        <taxon>Halobacteria</taxon>
        <taxon>Halobacteriales</taxon>
        <taxon>Halobacteriaceae</taxon>
        <taxon>Halanaeroarchaeum</taxon>
    </lineage>
</organism>
<dbReference type="InterPro" id="IPR058677">
    <property type="entry name" value="ORF4_N"/>
</dbReference>
<reference evidence="2 5" key="1">
    <citation type="journal article" date="2015" name="ISME J.">
        <title>Elemental sulfur and acetate can support life of a novel strictly anaerobic haloarchaeon.</title>
        <authorList>
            <person name="Sorokin D.Y."/>
            <person name="Kublanov I.V."/>
            <person name="Gavrilov S.N."/>
            <person name="Rojo D."/>
            <person name="Roman P."/>
            <person name="Golyshin P.N."/>
            <person name="Slepak V.Z."/>
            <person name="Smedile F."/>
            <person name="Ferrer M."/>
            <person name="Messina E."/>
            <person name="La Cono V."/>
            <person name="Yakimov M.M."/>
        </authorList>
    </citation>
    <scope>NUCLEOTIDE SEQUENCE [LARGE SCALE GENOMIC DNA]</scope>
    <source>
        <strain evidence="2 5">HSR2</strain>
    </source>
</reference>
<keyword evidence="5" id="KW-1185">Reference proteome</keyword>
<accession>A0A0F7PDB8</accession>
<dbReference type="STRING" id="1604004.HLASA_0857"/>
<evidence type="ECO:0000313" key="3">
    <source>
        <dbReference type="EMBL" id="ALG81755.1"/>
    </source>
</evidence>
<feature type="domain" description="Envelope protein N-terminal" evidence="1">
    <location>
        <begin position="63"/>
        <end position="367"/>
    </location>
</feature>
<evidence type="ECO:0000313" key="2">
    <source>
        <dbReference type="EMBL" id="AKH97353.1"/>
    </source>
</evidence>